<organism evidence="1 2">
    <name type="scientific">Sphaerodactylus townsendi</name>
    <dbReference type="NCBI Taxonomy" id="933632"/>
    <lineage>
        <taxon>Eukaryota</taxon>
        <taxon>Metazoa</taxon>
        <taxon>Chordata</taxon>
        <taxon>Craniata</taxon>
        <taxon>Vertebrata</taxon>
        <taxon>Euteleostomi</taxon>
        <taxon>Lepidosauria</taxon>
        <taxon>Squamata</taxon>
        <taxon>Bifurcata</taxon>
        <taxon>Gekkota</taxon>
        <taxon>Sphaerodactylidae</taxon>
        <taxon>Sphaerodactylus</taxon>
    </lineage>
</organism>
<keyword evidence="2" id="KW-1185">Reference proteome</keyword>
<evidence type="ECO:0000313" key="2">
    <source>
        <dbReference type="Proteomes" id="UP000827872"/>
    </source>
</evidence>
<accession>A0ACB8FT75</accession>
<sequence>MQKAALRCEHPLLCHPDDYIRPALTGQCGELVHETSIRSLCTVSLEKRIRAEQAWQQQNTFQDSLSRFQDWLWAAELTATSANSSQVSYTSSKKELQRLEVLQKQVLEKLILLEDLNRQYRQLVRTSGIDLHLRSVVQEVNQRWENLQRRIAAVYKRLKYFVNQWEEFESERETIQVRLMELDLRLTDVEHFSGGTLLEKMIRLQAFQQDVQRNAEHVDRLLVHGECLIQKSQPEDAEILEEELQDLSCFCQEVFRRVFRFQRQLVSMRLVFENEWLSDRESDLESNSLTEGSLDLKIGSLLPALGQIGHSTPKKCPLHNKGLAHNLGTTMDLEWDPSVDVGGSTSHDEEDSSYYSAITGVGQWEEPSRRCRNSRQMCHPLPVRCACREGSSVQNDFQEEWEPFGWSSVNQIHKEIQNGPSRKFPLWHLEKGLHQRPTHLLLGKGNSCQTEPVRFDPKRIESWLGQAHQDELEIHLETEQVAGSFGSLPLPAAVLRFPAQSRTNSQQMKQHKPQQRRKKRVGVTPVTWTGQTCKRKQMDPCSEAVADFTKKGYDLPQPSRISTQSQKSPRSPPLLSRLMLSTVGLLLLLLLASACVLSLLDPSCLRTNGYTRSFHLELKYIKGPPPT</sequence>
<name>A0ACB8FT75_9SAUR</name>
<proteinExistence type="predicted"/>
<gene>
    <name evidence="1" type="ORF">K3G42_029838</name>
</gene>
<dbReference type="Proteomes" id="UP000827872">
    <property type="component" value="Linkage Group LG06"/>
</dbReference>
<evidence type="ECO:0000313" key="1">
    <source>
        <dbReference type="EMBL" id="KAH8008515.1"/>
    </source>
</evidence>
<reference evidence="1" key="1">
    <citation type="submission" date="2021-08" db="EMBL/GenBank/DDBJ databases">
        <title>The first chromosome-level gecko genome reveals the dynamic sex chromosomes of Neotropical dwarf geckos (Sphaerodactylidae: Sphaerodactylus).</title>
        <authorList>
            <person name="Pinto B.J."/>
            <person name="Keating S.E."/>
            <person name="Gamble T."/>
        </authorList>
    </citation>
    <scope>NUCLEOTIDE SEQUENCE</scope>
    <source>
        <strain evidence="1">TG3544</strain>
    </source>
</reference>
<comment type="caution">
    <text evidence="1">The sequence shown here is derived from an EMBL/GenBank/DDBJ whole genome shotgun (WGS) entry which is preliminary data.</text>
</comment>
<dbReference type="EMBL" id="CM037619">
    <property type="protein sequence ID" value="KAH8008515.1"/>
    <property type="molecule type" value="Genomic_DNA"/>
</dbReference>
<protein>
    <submittedName>
        <fullName evidence="1">Uncharacterized protein</fullName>
    </submittedName>
</protein>